<evidence type="ECO:0000313" key="3">
    <source>
        <dbReference type="Proteomes" id="UP001642409"/>
    </source>
</evidence>
<dbReference type="Proteomes" id="UP001642409">
    <property type="component" value="Unassembled WGS sequence"/>
</dbReference>
<organism evidence="1">
    <name type="scientific">Hexamita inflata</name>
    <dbReference type="NCBI Taxonomy" id="28002"/>
    <lineage>
        <taxon>Eukaryota</taxon>
        <taxon>Metamonada</taxon>
        <taxon>Diplomonadida</taxon>
        <taxon>Hexamitidae</taxon>
        <taxon>Hexamitinae</taxon>
        <taxon>Hexamita</taxon>
    </lineage>
</organism>
<comment type="caution">
    <text evidence="1">The sequence shown here is derived from an EMBL/GenBank/DDBJ whole genome shotgun (WGS) entry which is preliminary data.</text>
</comment>
<keyword evidence="3" id="KW-1185">Reference proteome</keyword>
<gene>
    <name evidence="2" type="ORF">HINF_LOCUS4030</name>
    <name evidence="1" type="ORF">HINF_LOCUS49946</name>
</gene>
<reference evidence="2 3" key="2">
    <citation type="submission" date="2024-07" db="EMBL/GenBank/DDBJ databases">
        <authorList>
            <person name="Akdeniz Z."/>
        </authorList>
    </citation>
    <scope>NUCLEOTIDE SEQUENCE [LARGE SCALE GENOMIC DNA]</scope>
</reference>
<proteinExistence type="predicted"/>
<dbReference type="EMBL" id="CATOUU010000952">
    <property type="protein sequence ID" value="CAI9962301.1"/>
    <property type="molecule type" value="Genomic_DNA"/>
</dbReference>
<reference evidence="1" key="1">
    <citation type="submission" date="2023-06" db="EMBL/GenBank/DDBJ databases">
        <authorList>
            <person name="Kurt Z."/>
        </authorList>
    </citation>
    <scope>NUCLEOTIDE SEQUENCE</scope>
</reference>
<dbReference type="AlphaFoldDB" id="A0AA86QVH9"/>
<sequence>MKRKLTMNKLETIHELQHESSDNDIFSQIENRTVSKSILNFITRAAQFICLTEKQYYDISCTLEYLEFCESKLSAKVTSLNKRAQNCLRQLNSQRSSQKTSTQ</sequence>
<evidence type="ECO:0000313" key="1">
    <source>
        <dbReference type="EMBL" id="CAI9962301.1"/>
    </source>
</evidence>
<name>A0AA86QVH9_9EUKA</name>
<dbReference type="EMBL" id="CAXDID020000007">
    <property type="protein sequence ID" value="CAL5976866.1"/>
    <property type="molecule type" value="Genomic_DNA"/>
</dbReference>
<accession>A0AA86QVH9</accession>
<evidence type="ECO:0000313" key="2">
    <source>
        <dbReference type="EMBL" id="CAL5976866.1"/>
    </source>
</evidence>
<protein>
    <submittedName>
        <fullName evidence="2">Hypothetical_protein</fullName>
    </submittedName>
</protein>